<name>A0A4R4WUT4_9ACTN</name>
<dbReference type="PANTHER" id="PTHR47691">
    <property type="entry name" value="REGULATOR-RELATED"/>
    <property type="match status" value="1"/>
</dbReference>
<gene>
    <name evidence="3" type="ORF">E1294_14885</name>
</gene>
<evidence type="ECO:0000259" key="2">
    <source>
        <dbReference type="Pfam" id="PF20703"/>
    </source>
</evidence>
<keyword evidence="4" id="KW-1185">Reference proteome</keyword>
<sequence>MAGRWQAGNLPAESTTFVGRRQELDRVRRACGRSRLVTLTGAGGVGKSRLALRAAAELRPGFSGGAWLVELSPLDDGTLLPHAIAEALKLTDHTTRPMAEVLAEHLAGREVLLVLDTCEHLVTACAATVETLLAAVPGLRVLATGRRPLRAPGELVLVVAPLPVPGDGADAGAPAGPAGGDAVALLAERAAEVVPGFDLADHDQAAVIRLCRRLEGIPLAIELAAARLRELPVEELADRLDDRFAALGDTPSGLPAHADPPWHQDLRTAVGWSHELCEPAERLLWARLSVFAGDFGADAARVVCADDRLPESHIGLLLDALSDESILTWLPTGAGERYRMLDTLREYGAGRLRALGEEERFKQRHRAHYLSLAGRGAAGWLGPGQISWYDRMIGEHDNLRAALETSLAGDDGRPALELAGTLAFFWYGCGHAKEGRHYLAQALAMAGHQAPPAPAHAGPTAGDAPPGPVRPSAADAPPDPALVQALWADGLLACTQGDADGCATRAAQCEEAAKAGDAYAATCARALRAAVAVIRGDAAGALAASRHAHETRWKEDAFTLPNLLALLCRAHAQTVDTRVDGAIAVLDDVRSLCDQRGERSMRSHVDFMRGRVELTRGRLGAAVSYGQAALRTKQRLHDRFGIGMTVDLLASAAGAAGQAERAARLLGLAQRIWSTHGRAQASVPAWVATRKACERRAQEALGPAAYHLAFATGYDSDVDAGIAYALQPQGEGPHNGGPPG</sequence>
<dbReference type="OrthoDB" id="499349at2"/>
<dbReference type="Proteomes" id="UP000294543">
    <property type="component" value="Unassembled WGS sequence"/>
</dbReference>
<dbReference type="InterPro" id="IPR011990">
    <property type="entry name" value="TPR-like_helical_dom_sf"/>
</dbReference>
<dbReference type="EMBL" id="SMKP01000035">
    <property type="protein sequence ID" value="TDD21411.1"/>
    <property type="molecule type" value="Genomic_DNA"/>
</dbReference>
<evidence type="ECO:0000256" key="1">
    <source>
        <dbReference type="SAM" id="MobiDB-lite"/>
    </source>
</evidence>
<dbReference type="SUPFAM" id="SSF48452">
    <property type="entry name" value="TPR-like"/>
    <property type="match status" value="1"/>
</dbReference>
<feature type="domain" description="Novel STAND NTPase 1" evidence="2">
    <location>
        <begin position="12"/>
        <end position="144"/>
    </location>
</feature>
<dbReference type="Pfam" id="PF20703">
    <property type="entry name" value="nSTAND1"/>
    <property type="match status" value="1"/>
</dbReference>
<dbReference type="InterPro" id="IPR027417">
    <property type="entry name" value="P-loop_NTPase"/>
</dbReference>
<accession>A0A4R4WUT4</accession>
<evidence type="ECO:0000313" key="3">
    <source>
        <dbReference type="EMBL" id="TDD21411.1"/>
    </source>
</evidence>
<reference evidence="3 4" key="1">
    <citation type="submission" date="2019-03" db="EMBL/GenBank/DDBJ databases">
        <title>Draft genome sequences of novel Actinobacteria.</title>
        <authorList>
            <person name="Sahin N."/>
            <person name="Ay H."/>
            <person name="Saygin H."/>
        </authorList>
    </citation>
    <scope>NUCLEOTIDE SEQUENCE [LARGE SCALE GENOMIC DNA]</scope>
    <source>
        <strain evidence="3 4">KC712</strain>
    </source>
</reference>
<dbReference type="InterPro" id="IPR049052">
    <property type="entry name" value="nSTAND1"/>
</dbReference>
<dbReference type="PANTHER" id="PTHR47691:SF3">
    <property type="entry name" value="HTH-TYPE TRANSCRIPTIONAL REGULATOR RV0890C-RELATED"/>
    <property type="match status" value="1"/>
</dbReference>
<organism evidence="3 4">
    <name type="scientific">Nonomuraea diastatica</name>
    <dbReference type="NCBI Taxonomy" id="1848329"/>
    <lineage>
        <taxon>Bacteria</taxon>
        <taxon>Bacillati</taxon>
        <taxon>Actinomycetota</taxon>
        <taxon>Actinomycetes</taxon>
        <taxon>Streptosporangiales</taxon>
        <taxon>Streptosporangiaceae</taxon>
        <taxon>Nonomuraea</taxon>
    </lineage>
</organism>
<feature type="region of interest" description="Disordered" evidence="1">
    <location>
        <begin position="449"/>
        <end position="476"/>
    </location>
</feature>
<dbReference type="Gene3D" id="3.40.50.300">
    <property type="entry name" value="P-loop containing nucleotide triphosphate hydrolases"/>
    <property type="match status" value="1"/>
</dbReference>
<dbReference type="AlphaFoldDB" id="A0A4R4WUT4"/>
<dbReference type="SUPFAM" id="SSF52540">
    <property type="entry name" value="P-loop containing nucleoside triphosphate hydrolases"/>
    <property type="match status" value="1"/>
</dbReference>
<dbReference type="RefSeq" id="WP_132508872.1">
    <property type="nucleotide sequence ID" value="NZ_SMKP01000035.1"/>
</dbReference>
<evidence type="ECO:0000313" key="4">
    <source>
        <dbReference type="Proteomes" id="UP000294543"/>
    </source>
</evidence>
<protein>
    <submittedName>
        <fullName evidence="3">LuxR family transcriptional regulator</fullName>
    </submittedName>
</protein>
<dbReference type="PRINTS" id="PR00364">
    <property type="entry name" value="DISEASERSIST"/>
</dbReference>
<proteinExistence type="predicted"/>
<comment type="caution">
    <text evidence="3">The sequence shown here is derived from an EMBL/GenBank/DDBJ whole genome shotgun (WGS) entry which is preliminary data.</text>
</comment>
<feature type="compositionally biased region" description="Low complexity" evidence="1">
    <location>
        <begin position="449"/>
        <end position="464"/>
    </location>
</feature>